<evidence type="ECO:0000256" key="2">
    <source>
        <dbReference type="ARBA" id="ARBA00023295"/>
    </source>
</evidence>
<accession>A0A521AAV9</accession>
<proteinExistence type="predicted"/>
<protein>
    <recommendedName>
        <fullName evidence="5">Melibiase</fullName>
    </recommendedName>
</protein>
<evidence type="ECO:0008006" key="5">
    <source>
        <dbReference type="Google" id="ProtNLM"/>
    </source>
</evidence>
<dbReference type="InterPro" id="IPR050985">
    <property type="entry name" value="Alpha-glycosidase_related"/>
</dbReference>
<dbReference type="InterPro" id="IPR013780">
    <property type="entry name" value="Glyco_hydro_b"/>
</dbReference>
<dbReference type="PANTHER" id="PTHR43053">
    <property type="entry name" value="GLYCOSIDASE FAMILY 31"/>
    <property type="match status" value="1"/>
</dbReference>
<dbReference type="GO" id="GO:0004557">
    <property type="term" value="F:alpha-galactosidase activity"/>
    <property type="evidence" value="ECO:0007669"/>
    <property type="project" value="UniProtKB-ARBA"/>
</dbReference>
<dbReference type="SUPFAM" id="SSF51445">
    <property type="entry name" value="(Trans)glycosidases"/>
    <property type="match status" value="1"/>
</dbReference>
<dbReference type="Gene3D" id="3.20.20.70">
    <property type="entry name" value="Aldolase class I"/>
    <property type="match status" value="1"/>
</dbReference>
<dbReference type="InterPro" id="IPR013785">
    <property type="entry name" value="Aldolase_TIM"/>
</dbReference>
<keyword evidence="1" id="KW-0378">Hydrolase</keyword>
<evidence type="ECO:0000313" key="3">
    <source>
        <dbReference type="EMBL" id="SMO31953.1"/>
    </source>
</evidence>
<organism evidence="3 4">
    <name type="scientific">Solitalea koreensis</name>
    <dbReference type="NCBI Taxonomy" id="543615"/>
    <lineage>
        <taxon>Bacteria</taxon>
        <taxon>Pseudomonadati</taxon>
        <taxon>Bacteroidota</taxon>
        <taxon>Sphingobacteriia</taxon>
        <taxon>Sphingobacteriales</taxon>
        <taxon>Sphingobacteriaceae</taxon>
        <taxon>Solitalea</taxon>
    </lineage>
</organism>
<evidence type="ECO:0000256" key="1">
    <source>
        <dbReference type="ARBA" id="ARBA00022801"/>
    </source>
</evidence>
<dbReference type="Gene3D" id="2.60.40.1180">
    <property type="entry name" value="Golgi alpha-mannosidase II"/>
    <property type="match status" value="1"/>
</dbReference>
<evidence type="ECO:0000313" key="4">
    <source>
        <dbReference type="Proteomes" id="UP000315971"/>
    </source>
</evidence>
<dbReference type="EMBL" id="FXSZ01000001">
    <property type="protein sequence ID" value="SMO31953.1"/>
    <property type="molecule type" value="Genomic_DNA"/>
</dbReference>
<dbReference type="AlphaFoldDB" id="A0A521AAV9"/>
<dbReference type="InterPro" id="IPR017853">
    <property type="entry name" value="GH"/>
</dbReference>
<dbReference type="PANTHER" id="PTHR43053:SF4">
    <property type="entry name" value="MYOGENESIS-REGULATING GLYCOSIDASE"/>
    <property type="match status" value="1"/>
</dbReference>
<name>A0A521AAV9_9SPHI</name>
<keyword evidence="2" id="KW-0326">Glycosidase</keyword>
<sequence length="765" mass="84944">MLLLLTICGYTVNAQSISNEFMSATFSPQTKTIEVKDRTTGKVFLTHGLASNASDRVQTMDITDAVFGKGKALKLVKSGGGFYTIALYPKTAFLFFTETVQNNADDKMIFQKVRPFSFRIDMQKTAGQLKTLGTGGLLAPANNPGSYLFLTTVDPSTREGVVTGWLTNERGSGVVFSDTSNNQVSISTQIDYGRLVIPARATEKLETLLIGHFKDARIGEEQYAEMMARKQRIHLPNRKAVYCSWYSEKNGGAGSEASTKELASFAATKLKPYDLGVIQIDDQWQDGGSFNGPLRGFDRVNPKGAYPNGMASTANAIKQSGFTAGIWWMPFARNHQDPEYKDRQDWFARRMDGSPYETKWGGTSLDITNPQVQQHLKHVAGTLHNWGFNYFKMDGLWTGTVTEQVYINDGYKDDQMGNCKPLYDSSKTQIEAFRMGLNLLRETVGSEVFFSGCCVSQNMRSFGASIGLVDAMRVGPDFNHDGQGIRTGAIRASRLYFLNGRVWWNDPDPSIIRESGAATADGACKGIGSLTRARLLPSWVALSKQFFLSSDWLPDLSEDRLDIMKRCMASHQGIARPIDAFDKTLPSIWLATDEHTGVQRNVLGLFNWDTASQKIGCKSAWAGLPANNEYYAFDFWDNKVLPNITSNVSFELPAESCKIIALQAKTTHPVLVSTSRHITQGMIDVLKEKWNNNTLLGSSQLVAGDAYEMRIAGLEDNWKITGVETNEKEGVTITQLPTTEKGWARILIKSNTDRTVQWKLKFSKS</sequence>
<gene>
    <name evidence="3" type="ORF">SAMN06265350_10123</name>
</gene>
<keyword evidence="4" id="KW-1185">Reference proteome</keyword>
<reference evidence="3 4" key="1">
    <citation type="submission" date="2017-05" db="EMBL/GenBank/DDBJ databases">
        <authorList>
            <person name="Varghese N."/>
            <person name="Submissions S."/>
        </authorList>
    </citation>
    <scope>NUCLEOTIDE SEQUENCE [LARGE SCALE GENOMIC DNA]</scope>
    <source>
        <strain evidence="3 4">DSM 21342</strain>
    </source>
</reference>
<dbReference type="Proteomes" id="UP000315971">
    <property type="component" value="Unassembled WGS sequence"/>
</dbReference>